<gene>
    <name evidence="4" type="ORF">MTE01_18340</name>
</gene>
<dbReference type="GO" id="GO:0016787">
    <property type="term" value="F:hydrolase activity"/>
    <property type="evidence" value="ECO:0007669"/>
    <property type="project" value="UniProtKB-KW"/>
</dbReference>
<organism evidence="4 5">
    <name type="scientific">Microbacterium testaceum</name>
    <name type="common">Aureobacterium testaceum</name>
    <name type="synonym">Brevibacterium testaceum</name>
    <dbReference type="NCBI Taxonomy" id="2033"/>
    <lineage>
        <taxon>Bacteria</taxon>
        <taxon>Bacillati</taxon>
        <taxon>Actinomycetota</taxon>
        <taxon>Actinomycetes</taxon>
        <taxon>Micrococcales</taxon>
        <taxon>Microbacteriaceae</taxon>
        <taxon>Microbacterium</taxon>
    </lineage>
</organism>
<evidence type="ECO:0000313" key="4">
    <source>
        <dbReference type="EMBL" id="GEB45889.1"/>
    </source>
</evidence>
<evidence type="ECO:0000313" key="5">
    <source>
        <dbReference type="Proteomes" id="UP000319525"/>
    </source>
</evidence>
<dbReference type="Proteomes" id="UP000319525">
    <property type="component" value="Unassembled WGS sequence"/>
</dbReference>
<feature type="transmembrane region" description="Helical" evidence="2">
    <location>
        <begin position="97"/>
        <end position="120"/>
    </location>
</feature>
<dbReference type="PANTHER" id="PTHR48081">
    <property type="entry name" value="AB HYDROLASE SUPERFAMILY PROTEIN C4A8.06C"/>
    <property type="match status" value="1"/>
</dbReference>
<keyword evidence="2" id="KW-0812">Transmembrane</keyword>
<accession>A0A4Y3QLS7</accession>
<evidence type="ECO:0000256" key="2">
    <source>
        <dbReference type="SAM" id="Phobius"/>
    </source>
</evidence>
<protein>
    <recommendedName>
        <fullName evidence="3">BD-FAE-like domain-containing protein</fullName>
    </recommendedName>
</protein>
<feature type="transmembrane region" description="Helical" evidence="2">
    <location>
        <begin position="21"/>
        <end position="47"/>
    </location>
</feature>
<feature type="domain" description="BD-FAE-like" evidence="3">
    <location>
        <begin position="160"/>
        <end position="362"/>
    </location>
</feature>
<evidence type="ECO:0000259" key="3">
    <source>
        <dbReference type="Pfam" id="PF20434"/>
    </source>
</evidence>
<keyword evidence="1" id="KW-0378">Hydrolase</keyword>
<dbReference type="OrthoDB" id="9803828at2"/>
<name>A0A4Y3QLS7_MICTE</name>
<comment type="caution">
    <text evidence="4">The sequence shown here is derived from an EMBL/GenBank/DDBJ whole genome shotgun (WGS) entry which is preliminary data.</text>
</comment>
<reference evidence="4 5" key="1">
    <citation type="submission" date="2019-06" db="EMBL/GenBank/DDBJ databases">
        <title>Whole genome shotgun sequence of Microbacterium testaceum NBRC 12675.</title>
        <authorList>
            <person name="Hosoyama A."/>
            <person name="Uohara A."/>
            <person name="Ohji S."/>
            <person name="Ichikawa N."/>
        </authorList>
    </citation>
    <scope>NUCLEOTIDE SEQUENCE [LARGE SCALE GENOMIC DNA]</scope>
    <source>
        <strain evidence="4 5">NBRC 12675</strain>
    </source>
</reference>
<dbReference type="AlphaFoldDB" id="A0A4Y3QLS7"/>
<keyword evidence="2" id="KW-0472">Membrane</keyword>
<keyword evidence="2" id="KW-1133">Transmembrane helix</keyword>
<dbReference type="RefSeq" id="WP_141377004.1">
    <property type="nucleotide sequence ID" value="NZ_BJML01000005.1"/>
</dbReference>
<dbReference type="Pfam" id="PF20434">
    <property type="entry name" value="BD-FAE"/>
    <property type="match status" value="1"/>
</dbReference>
<dbReference type="InterPro" id="IPR049492">
    <property type="entry name" value="BD-FAE-like_dom"/>
</dbReference>
<feature type="transmembrane region" description="Helical" evidence="2">
    <location>
        <begin position="67"/>
        <end position="85"/>
    </location>
</feature>
<dbReference type="Gene3D" id="3.40.50.1820">
    <property type="entry name" value="alpha/beta hydrolase"/>
    <property type="match status" value="1"/>
</dbReference>
<dbReference type="InterPro" id="IPR029058">
    <property type="entry name" value="AB_hydrolase_fold"/>
</dbReference>
<evidence type="ECO:0000256" key="1">
    <source>
        <dbReference type="ARBA" id="ARBA00022801"/>
    </source>
</evidence>
<sequence length="412" mass="43570">MKTPRDPGVRSRTARVILTSLAVLAVGYTVLAQLLAIVPVSWTMWLLQTEVTQFVVLVIGLFRDTLGIWNLVVAVVGLVCAVLLWRPRRGIRHLPFWLTVGGTAGTVGVVTSTALLVASIGSLGVGVSPLLPALPFTGLGSGPSRTVTLGTADTTTLQADLYLPSGTAPQAGWPVVVSIHGGGFSTGTRGPNAYTGFLPEHGYAVLDVDYRLASSTFHAWDTQVTDIGCSLAWIADDGRAEDLDPDRIATLGLSSGGNLAVNAAYMSADRTLTSSCSPSGTPLPTVRAVIAGYPAVDLTGIGDATAIARQVEQWYIGGTPAQYSDRYRFTDSANHITADSPPTLIYQGTRDHLVLADRTRGFVDLLTERGIVNRYVEYPGMEHGAGDTNGTLTAAADASRQLALDWLQRHDG</sequence>
<dbReference type="InterPro" id="IPR050300">
    <property type="entry name" value="GDXG_lipolytic_enzyme"/>
</dbReference>
<proteinExistence type="predicted"/>
<dbReference type="GeneID" id="57144520"/>
<dbReference type="SUPFAM" id="SSF53474">
    <property type="entry name" value="alpha/beta-Hydrolases"/>
    <property type="match status" value="1"/>
</dbReference>
<dbReference type="EMBL" id="BJML01000005">
    <property type="protein sequence ID" value="GEB45889.1"/>
    <property type="molecule type" value="Genomic_DNA"/>
</dbReference>